<gene>
    <name evidence="1" type="ORF">UFOVP280_46</name>
</gene>
<accession>A0A6J5LM57</accession>
<dbReference type="EMBL" id="LR796288">
    <property type="protein sequence ID" value="CAB4134632.1"/>
    <property type="molecule type" value="Genomic_DNA"/>
</dbReference>
<protein>
    <submittedName>
        <fullName evidence="1">Uncharacterized protein</fullName>
    </submittedName>
</protein>
<organism evidence="1">
    <name type="scientific">uncultured Caudovirales phage</name>
    <dbReference type="NCBI Taxonomy" id="2100421"/>
    <lineage>
        <taxon>Viruses</taxon>
        <taxon>Duplodnaviria</taxon>
        <taxon>Heunggongvirae</taxon>
        <taxon>Uroviricota</taxon>
        <taxon>Caudoviricetes</taxon>
        <taxon>Peduoviridae</taxon>
        <taxon>Maltschvirus</taxon>
        <taxon>Maltschvirus maltsch</taxon>
    </lineage>
</organism>
<sequence length="42" mass="4681">MLTLNEEQVKQLEAILSELPMKFGVPILNILNEAGKPTAEEE</sequence>
<reference evidence="1" key="1">
    <citation type="submission" date="2020-04" db="EMBL/GenBank/DDBJ databases">
        <authorList>
            <person name="Chiriac C."/>
            <person name="Salcher M."/>
            <person name="Ghai R."/>
            <person name="Kavagutti S V."/>
        </authorList>
    </citation>
    <scope>NUCLEOTIDE SEQUENCE</scope>
</reference>
<name>A0A6J5LM57_9CAUD</name>
<proteinExistence type="predicted"/>
<evidence type="ECO:0000313" key="1">
    <source>
        <dbReference type="EMBL" id="CAB4134632.1"/>
    </source>
</evidence>